<proteinExistence type="predicted"/>
<evidence type="ECO:0000259" key="1">
    <source>
        <dbReference type="PROSITE" id="PS51087"/>
    </source>
</evidence>
<dbReference type="Gene3D" id="2.60.40.1470">
    <property type="entry name" value="ApaG domain"/>
    <property type="match status" value="1"/>
</dbReference>
<dbReference type="AlphaFoldDB" id="A0AAV9I6Z8"/>
<dbReference type="Pfam" id="PF04379">
    <property type="entry name" value="DUF525"/>
    <property type="match status" value="1"/>
</dbReference>
<name>A0AAV9I6Z8_9RHOD</name>
<dbReference type="PANTHER" id="PTHR47191">
    <property type="entry name" value="OS05G0170800 PROTEIN"/>
    <property type="match status" value="1"/>
</dbReference>
<dbReference type="InterPro" id="IPR036767">
    <property type="entry name" value="ApaG_sf"/>
</dbReference>
<evidence type="ECO:0000313" key="3">
    <source>
        <dbReference type="Proteomes" id="UP001300502"/>
    </source>
</evidence>
<comment type="caution">
    <text evidence="2">The sequence shown here is derived from an EMBL/GenBank/DDBJ whole genome shotgun (WGS) entry which is preliminary data.</text>
</comment>
<dbReference type="EMBL" id="JANCYU010000010">
    <property type="protein sequence ID" value="KAK4523050.1"/>
    <property type="molecule type" value="Genomic_DNA"/>
</dbReference>
<keyword evidence="3" id="KW-1185">Reference proteome</keyword>
<dbReference type="SUPFAM" id="SSF110069">
    <property type="entry name" value="ApaG-like"/>
    <property type="match status" value="1"/>
</dbReference>
<accession>A0AAV9I6Z8</accession>
<organism evidence="2 3">
    <name type="scientific">Galdieria yellowstonensis</name>
    <dbReference type="NCBI Taxonomy" id="3028027"/>
    <lineage>
        <taxon>Eukaryota</taxon>
        <taxon>Rhodophyta</taxon>
        <taxon>Bangiophyceae</taxon>
        <taxon>Galdieriales</taxon>
        <taxon>Galdieriaceae</taxon>
        <taxon>Galdieria</taxon>
    </lineage>
</organism>
<dbReference type="PANTHER" id="PTHR47191:SF2">
    <property type="entry name" value="OS05G0170800 PROTEIN"/>
    <property type="match status" value="1"/>
</dbReference>
<dbReference type="Proteomes" id="UP001300502">
    <property type="component" value="Unassembled WGS sequence"/>
</dbReference>
<feature type="domain" description="ApaG" evidence="1">
    <location>
        <begin position="121"/>
        <end position="248"/>
    </location>
</feature>
<gene>
    <name evidence="2" type="ORF">GAYE_PCTG33G0940</name>
</gene>
<sequence>MAISTLLRAIFRAAKALDAEIARGDFSLLMDEYAMLYNFLGKTLGPLEDKPSLKTYEDKTYAISTLLLVKEALRRERLRIPQNPDKMAKEEQYWQRGLSLLQFLHYRTHSLQQLVFEPQSESLDNGIKVESYSKYLGECIIPELGKHSFSYYIKLTNLEHPEPLAILGRSWRVTDILGRKCRLKPLHMSSQKNPIISKGQSLEYEGQAVIDSKKGTLYGSFEVMKSQSLSLFVANMAPLGLRGKHVVSKVSIP</sequence>
<evidence type="ECO:0000313" key="2">
    <source>
        <dbReference type="EMBL" id="KAK4523050.1"/>
    </source>
</evidence>
<dbReference type="PROSITE" id="PS51087">
    <property type="entry name" value="APAG"/>
    <property type="match status" value="1"/>
</dbReference>
<reference evidence="2 3" key="1">
    <citation type="submission" date="2022-07" db="EMBL/GenBank/DDBJ databases">
        <title>Genome-wide signatures of adaptation to extreme environments.</title>
        <authorList>
            <person name="Cho C.H."/>
            <person name="Yoon H.S."/>
        </authorList>
    </citation>
    <scope>NUCLEOTIDE SEQUENCE [LARGE SCALE GENOMIC DNA]</scope>
    <source>
        <strain evidence="2 3">108.79 E11</strain>
    </source>
</reference>
<dbReference type="InterPro" id="IPR050718">
    <property type="entry name" value="ApaG-like"/>
</dbReference>
<dbReference type="InterPro" id="IPR007474">
    <property type="entry name" value="ApaG_domain"/>
</dbReference>
<protein>
    <recommendedName>
        <fullName evidence="1">ApaG domain-containing protein</fullName>
    </recommendedName>
</protein>